<feature type="transmembrane region" description="Helical" evidence="1">
    <location>
        <begin position="220"/>
        <end position="239"/>
    </location>
</feature>
<evidence type="ECO:0000256" key="1">
    <source>
        <dbReference type="SAM" id="Phobius"/>
    </source>
</evidence>
<evidence type="ECO:0000313" key="4">
    <source>
        <dbReference type="Proteomes" id="UP000198960"/>
    </source>
</evidence>
<dbReference type="STRING" id="673521.SAMN05660991_03577"/>
<dbReference type="OrthoDB" id="5178168at2"/>
<accession>A0A1H8VIT7</accession>
<keyword evidence="2" id="KW-0732">Signal</keyword>
<dbReference type="RefSeq" id="WP_091946564.1">
    <property type="nucleotide sequence ID" value="NZ_FOEE01000012.1"/>
</dbReference>
<feature type="signal peptide" evidence="2">
    <location>
        <begin position="1"/>
        <end position="29"/>
    </location>
</feature>
<feature type="transmembrane region" description="Helical" evidence="1">
    <location>
        <begin position="116"/>
        <end position="149"/>
    </location>
</feature>
<dbReference type="Proteomes" id="UP000198960">
    <property type="component" value="Unassembled WGS sequence"/>
</dbReference>
<feature type="transmembrane region" description="Helical" evidence="1">
    <location>
        <begin position="155"/>
        <end position="185"/>
    </location>
</feature>
<evidence type="ECO:0008006" key="5">
    <source>
        <dbReference type="Google" id="ProtNLM"/>
    </source>
</evidence>
<feature type="chain" id="PRO_5011440310" description="4-amino-4-deoxy-L-arabinose transferase" evidence="2">
    <location>
        <begin position="30"/>
        <end position="533"/>
    </location>
</feature>
<reference evidence="4" key="1">
    <citation type="submission" date="2016-10" db="EMBL/GenBank/DDBJ databases">
        <authorList>
            <person name="Varghese N."/>
            <person name="Submissions S."/>
        </authorList>
    </citation>
    <scope>NUCLEOTIDE SEQUENCE [LARGE SCALE GENOMIC DNA]</scope>
    <source>
        <strain evidence="4">DSM 45413</strain>
    </source>
</reference>
<keyword evidence="1" id="KW-0812">Transmembrane</keyword>
<dbReference type="EMBL" id="FOEE01000012">
    <property type="protein sequence ID" value="SEP15214.1"/>
    <property type="molecule type" value="Genomic_DNA"/>
</dbReference>
<protein>
    <recommendedName>
        <fullName evidence="5">4-amino-4-deoxy-L-arabinose transferase</fullName>
    </recommendedName>
</protein>
<sequence>MTAVAALPATARSRAARLLATYAPVPAAAAAAAAMGLFDTPVGDLQAAIAREQAAESGVGVTYWFSWYGGLSPGSYSSLVPALSRGIGSFGLLVLATLAVTALGGPLARDTARPALLRWCICAAAVSNMFAGRVAFGVAAAVALAAVLALTRGRVVLGGLLMAVSGLASPLAPAFAGLVTVPLLLAGGHRSPPVRSLLLGAGAGVALPVVLFGTGGSQPFGGVTFVWGILAGLAAYPALRTTEQRWLLPLVAPVTVVLAVVPNGVGSNLGRFFSLVLPCVLIVWSRWGGVRLLAALLPALVWLVQNPVHDQLVAVEGGYAAEDYTSLRDALLARGDLEGHRVELLDSSSHVGSHELGSSVWLARGWENQTESRYHDSLFDEEMPSAADYRRWLADNAVAYIAVAADPLTNFRTRAVLGLIDADLPYLTRVWADERWTLYRVEDPAPIVPPPLTLVEAAPSRMVVDVPDTAEHHLQIRPNRYLVARSEADPGVTACFTPTPDDWVTLRAPVPGRYVLEGEFSLDAALGGAPDEC</sequence>
<organism evidence="3 4">
    <name type="scientific">Trujillonella endophytica</name>
    <dbReference type="NCBI Taxonomy" id="673521"/>
    <lineage>
        <taxon>Bacteria</taxon>
        <taxon>Bacillati</taxon>
        <taxon>Actinomycetota</taxon>
        <taxon>Actinomycetes</taxon>
        <taxon>Geodermatophilales</taxon>
        <taxon>Geodermatophilaceae</taxon>
        <taxon>Trujillonella</taxon>
    </lineage>
</organism>
<feature type="transmembrane region" description="Helical" evidence="1">
    <location>
        <begin position="82"/>
        <end position="104"/>
    </location>
</feature>
<keyword evidence="4" id="KW-1185">Reference proteome</keyword>
<name>A0A1H8VIT7_9ACTN</name>
<feature type="transmembrane region" description="Helical" evidence="1">
    <location>
        <begin position="246"/>
        <end position="263"/>
    </location>
</feature>
<proteinExistence type="predicted"/>
<feature type="transmembrane region" description="Helical" evidence="1">
    <location>
        <begin position="197"/>
        <end position="214"/>
    </location>
</feature>
<evidence type="ECO:0000256" key="2">
    <source>
        <dbReference type="SAM" id="SignalP"/>
    </source>
</evidence>
<keyword evidence="1" id="KW-0472">Membrane</keyword>
<dbReference type="AlphaFoldDB" id="A0A1H8VIT7"/>
<gene>
    <name evidence="3" type="ORF">SAMN05660991_03577</name>
</gene>
<keyword evidence="1" id="KW-1133">Transmembrane helix</keyword>
<evidence type="ECO:0000313" key="3">
    <source>
        <dbReference type="EMBL" id="SEP15214.1"/>
    </source>
</evidence>